<gene>
    <name evidence="1" type="ORF">JJB47_11860</name>
</gene>
<protein>
    <submittedName>
        <fullName evidence="1">Uncharacterized protein</fullName>
    </submittedName>
</protein>
<reference evidence="1" key="1">
    <citation type="submission" date="2020-12" db="EMBL/GenBank/DDBJ databases">
        <title>Comparative genomics of Clostridium perfringens reveals patterns of host-associated phylogenetic clades and virulence factors.</title>
        <authorList>
            <person name="Smith A.H."/>
            <person name="Geier R."/>
        </authorList>
    </citation>
    <scope>NUCLEOTIDE SEQUENCE</scope>
    <source>
        <strain evidence="1">CHD30677R</strain>
    </source>
</reference>
<name>A0AAW4IXV7_CLOPF</name>
<dbReference type="EMBL" id="JAENQP010000007">
    <property type="protein sequence ID" value="MBO3359467.1"/>
    <property type="molecule type" value="Genomic_DNA"/>
</dbReference>
<sequence>MERAFIVTKNSDYYKALNDYLKHDEINRSFIKHFFEEAGIESTQYCLEKDGFNQSDIYLGIIPTKNDEVKFGEILNKPTSERLRYFKKRSKFLKDFQQKCMDNKIKIINHEPNLRNYFQSLDLCSFSYCHIPCEEGYYLQLESKVLKEDDVPKGMISIKMSEFYKYKEEYKEMEINNGKH</sequence>
<accession>A0AAW4IXV7</accession>
<dbReference type="Proteomes" id="UP000668068">
    <property type="component" value="Unassembled WGS sequence"/>
</dbReference>
<evidence type="ECO:0000313" key="1">
    <source>
        <dbReference type="EMBL" id="MBO3359467.1"/>
    </source>
</evidence>
<evidence type="ECO:0000313" key="2">
    <source>
        <dbReference type="Proteomes" id="UP000668068"/>
    </source>
</evidence>
<organism evidence="1 2">
    <name type="scientific">Clostridium perfringens</name>
    <dbReference type="NCBI Taxonomy" id="1502"/>
    <lineage>
        <taxon>Bacteria</taxon>
        <taxon>Bacillati</taxon>
        <taxon>Bacillota</taxon>
        <taxon>Clostridia</taxon>
        <taxon>Eubacteriales</taxon>
        <taxon>Clostridiaceae</taxon>
        <taxon>Clostridium</taxon>
    </lineage>
</organism>
<dbReference type="RefSeq" id="WP_208340843.1">
    <property type="nucleotide sequence ID" value="NZ_JAENQO010000007.1"/>
</dbReference>
<proteinExistence type="predicted"/>
<dbReference type="AlphaFoldDB" id="A0AAW4IXV7"/>
<comment type="caution">
    <text evidence="1">The sequence shown here is derived from an EMBL/GenBank/DDBJ whole genome shotgun (WGS) entry which is preliminary data.</text>
</comment>